<evidence type="ECO:0000313" key="1">
    <source>
        <dbReference type="EMBL" id="AMD85105.1"/>
    </source>
</evidence>
<proteinExistence type="predicted"/>
<protein>
    <recommendedName>
        <fullName evidence="5">Phage protein</fullName>
    </recommendedName>
</protein>
<dbReference type="Proteomes" id="UP000065822">
    <property type="component" value="Chromosome"/>
</dbReference>
<organism evidence="2 4">
    <name type="scientific">Capnocytophaga haemolytica</name>
    <dbReference type="NCBI Taxonomy" id="45243"/>
    <lineage>
        <taxon>Bacteria</taxon>
        <taxon>Pseudomonadati</taxon>
        <taxon>Bacteroidota</taxon>
        <taxon>Flavobacteriia</taxon>
        <taxon>Flavobacteriales</taxon>
        <taxon>Flavobacteriaceae</taxon>
        <taxon>Capnocytophaga</taxon>
    </lineage>
</organism>
<dbReference type="KEGG" id="chg:AXF12_05975"/>
<name>A0AAX2GZK2_9FLAO</name>
<reference evidence="1 3" key="1">
    <citation type="submission" date="2016-02" db="EMBL/GenBank/DDBJ databases">
        <authorList>
            <person name="Holder M.E."/>
            <person name="Ajami N.J."/>
            <person name="Petrosino J.F."/>
        </authorList>
    </citation>
    <scope>NUCLEOTIDE SEQUENCE [LARGE SCALE GENOMIC DNA]</scope>
    <source>
        <strain evidence="1 3">CCUG 32990</strain>
    </source>
</reference>
<dbReference type="EMBL" id="LT906449">
    <property type="protein sequence ID" value="SNV04995.1"/>
    <property type="molecule type" value="Genomic_DNA"/>
</dbReference>
<sequence>MKETIKALKETQMQLMIEANDWIEAQRFEADDYRMPDEEYAIVGEYINSIVNTLNAQKRLIKYYETHNDEE</sequence>
<dbReference type="Proteomes" id="UP000215539">
    <property type="component" value="Chromosome 1"/>
</dbReference>
<accession>A0AAX2GZK2</accession>
<evidence type="ECO:0000313" key="2">
    <source>
        <dbReference type="EMBL" id="SNV04995.1"/>
    </source>
</evidence>
<gene>
    <name evidence="1" type="ORF">AXF12_05975</name>
    <name evidence="2" type="ORF">SAMEA44541418_00522</name>
</gene>
<reference evidence="2 4" key="2">
    <citation type="submission" date="2017-06" db="EMBL/GenBank/DDBJ databases">
        <authorList>
            <consortium name="Pathogen Informatics"/>
        </authorList>
    </citation>
    <scope>NUCLEOTIDE SEQUENCE [LARGE SCALE GENOMIC DNA]</scope>
    <source>
        <strain evidence="2 4">NCTC12947</strain>
    </source>
</reference>
<keyword evidence="3" id="KW-1185">Reference proteome</keyword>
<dbReference type="RefSeq" id="WP_066429191.1">
    <property type="nucleotide sequence ID" value="NZ_CP014227.1"/>
</dbReference>
<evidence type="ECO:0000313" key="4">
    <source>
        <dbReference type="Proteomes" id="UP000215539"/>
    </source>
</evidence>
<evidence type="ECO:0008006" key="5">
    <source>
        <dbReference type="Google" id="ProtNLM"/>
    </source>
</evidence>
<dbReference type="AlphaFoldDB" id="A0AAX2GZK2"/>
<dbReference type="EMBL" id="CP014227">
    <property type="protein sequence ID" value="AMD85105.1"/>
    <property type="molecule type" value="Genomic_DNA"/>
</dbReference>
<evidence type="ECO:0000313" key="3">
    <source>
        <dbReference type="Proteomes" id="UP000065822"/>
    </source>
</evidence>